<dbReference type="InterPro" id="IPR007867">
    <property type="entry name" value="GMC_OxRtase_C"/>
</dbReference>
<sequence>MNPLSPPPPTARSLPTRKSYNMSTVHFDYIIVGGGLSGSVVANRLYNANTSLHILLVEAGVDASDNTLIPYANNTAFLIGCDLDWGFVTTPQQNLEGRKIGNPAGKCLGGGTAINNCGWIRGDRSDYDRWAEIVGDESYSYDSMLPYFTATEKYTDGSQTDGQQHGSDGPLYVASVSSTGRQYPLREPLAQAWDENHVSALPGLDGNRGSPQGRAELAEDRRDGLRQLASAAYPLDGIHVMTNTLVRRIITTSEDNTPKAIGIEAISGEKYYGREIIISAGAYRTPQLLMLSGIGPGEVLSQHGIPAVVDAPDVGRNLYDHLEFAQYWKLKDPSKGYALGSDNPLFTKPEFGLGVPVDWVVTTSVPRDGLVEAITADEGCPPSADHPLLKAERSFLEYIVLYAAGSASDPVIPLDGTHICITIIGLLPTSKGHVTINSTDPTNPPVIDPNYLSTEVDRYAWRTGLRTATRLFLGTDSGSSLIDQETPPDGFEPISLDSSDEYLEARARHGALCVYTWPFPTDLTNEGSSTYHPMGTCSMGKVVDNRFQVHGISNLRVVDASVIPTPIAAHIQAALYAMAVKAADIIASKV</sequence>
<dbReference type="SUPFAM" id="SSF51905">
    <property type="entry name" value="FAD/NAD(P)-binding domain"/>
    <property type="match status" value="1"/>
</dbReference>
<dbReference type="AlphaFoldDB" id="A0A1F8A8X7"/>
<comment type="caution">
    <text evidence="7">The sequence shown here is derived from an EMBL/GenBank/DDBJ whole genome shotgun (WGS) entry which is preliminary data.</text>
</comment>
<dbReference type="PROSITE" id="PS00623">
    <property type="entry name" value="GMC_OXRED_1"/>
    <property type="match status" value="1"/>
</dbReference>
<feature type="domain" description="Glucose-methanol-choline oxidoreductase N-terminal" evidence="5">
    <location>
        <begin position="105"/>
        <end position="128"/>
    </location>
</feature>
<comment type="similarity">
    <text evidence="1 4">Belongs to the GMC oxidoreductase family.</text>
</comment>
<protein>
    <recommendedName>
        <fullName evidence="5 6">Glucose-methanol-choline oxidoreductase N-terminal domain-containing protein</fullName>
    </recommendedName>
</protein>
<dbReference type="EMBL" id="LYCR01000020">
    <property type="protein sequence ID" value="OGM47815.1"/>
    <property type="molecule type" value="Genomic_DNA"/>
</dbReference>
<dbReference type="GeneID" id="34446675"/>
<evidence type="ECO:0000259" key="5">
    <source>
        <dbReference type="PROSITE" id="PS00623"/>
    </source>
</evidence>
<dbReference type="InterPro" id="IPR036188">
    <property type="entry name" value="FAD/NAD-bd_sf"/>
</dbReference>
<feature type="active site" description="Proton donor" evidence="2">
    <location>
        <position position="532"/>
    </location>
</feature>
<dbReference type="Pfam" id="PF05199">
    <property type="entry name" value="GMC_oxred_C"/>
    <property type="match status" value="1"/>
</dbReference>
<dbReference type="Gene3D" id="3.50.50.60">
    <property type="entry name" value="FAD/NAD(P)-binding domain"/>
    <property type="match status" value="1"/>
</dbReference>
<dbReference type="PANTHER" id="PTHR11552:SF123">
    <property type="entry name" value="GMC OXIDOREDUCTASE (AFU_ORTHOLOGUE AFUA_2G01770)-RELATED"/>
    <property type="match status" value="1"/>
</dbReference>
<dbReference type="STRING" id="109264.A0A1F8A8X7"/>
<comment type="cofactor">
    <cofactor evidence="3">
        <name>FAD</name>
        <dbReference type="ChEBI" id="CHEBI:57692"/>
    </cofactor>
</comment>
<organism evidence="7 8">
    <name type="scientific">Aspergillus bombycis</name>
    <dbReference type="NCBI Taxonomy" id="109264"/>
    <lineage>
        <taxon>Eukaryota</taxon>
        <taxon>Fungi</taxon>
        <taxon>Dikarya</taxon>
        <taxon>Ascomycota</taxon>
        <taxon>Pezizomycotina</taxon>
        <taxon>Eurotiomycetes</taxon>
        <taxon>Eurotiomycetidae</taxon>
        <taxon>Eurotiales</taxon>
        <taxon>Aspergillaceae</taxon>
        <taxon>Aspergillus</taxon>
    </lineage>
</organism>
<name>A0A1F8A8X7_9EURO</name>
<dbReference type="PIRSF" id="PIRSF000137">
    <property type="entry name" value="Alcohol_oxidase"/>
    <property type="match status" value="1"/>
</dbReference>
<reference evidence="7 8" key="1">
    <citation type="journal article" date="2016" name="Genome Biol. Evol.">
        <title>Draft genome sequence of an aflatoxigenic Aspergillus species, A. bombycis.</title>
        <authorList>
            <person name="Moore G.G."/>
            <person name="Mack B.M."/>
            <person name="Beltz S.B."/>
            <person name="Gilbert M.K."/>
        </authorList>
    </citation>
    <scope>NUCLEOTIDE SEQUENCE [LARGE SCALE GENOMIC DNA]</scope>
    <source>
        <strain evidence="8">NRRL 26010</strain>
    </source>
</reference>
<dbReference type="Proteomes" id="UP000179179">
    <property type="component" value="Unassembled WGS sequence"/>
</dbReference>
<dbReference type="Gene3D" id="3.30.560.10">
    <property type="entry name" value="Glucose Oxidase, domain 3"/>
    <property type="match status" value="1"/>
</dbReference>
<keyword evidence="8" id="KW-1185">Reference proteome</keyword>
<dbReference type="OrthoDB" id="269227at2759"/>
<dbReference type="InterPro" id="IPR000172">
    <property type="entry name" value="GMC_OxRdtase_N"/>
</dbReference>
<dbReference type="GO" id="GO:0016614">
    <property type="term" value="F:oxidoreductase activity, acting on CH-OH group of donors"/>
    <property type="evidence" value="ECO:0007669"/>
    <property type="project" value="InterPro"/>
</dbReference>
<evidence type="ECO:0000256" key="2">
    <source>
        <dbReference type="PIRSR" id="PIRSR000137-1"/>
    </source>
</evidence>
<evidence type="ECO:0000256" key="3">
    <source>
        <dbReference type="PIRSR" id="PIRSR000137-2"/>
    </source>
</evidence>
<evidence type="ECO:0000256" key="1">
    <source>
        <dbReference type="ARBA" id="ARBA00010790"/>
    </source>
</evidence>
<evidence type="ECO:0000256" key="4">
    <source>
        <dbReference type="RuleBase" id="RU003968"/>
    </source>
</evidence>
<feature type="domain" description="Glucose-methanol-choline oxidoreductase N-terminal" evidence="6">
    <location>
        <begin position="281"/>
        <end position="295"/>
    </location>
</feature>
<dbReference type="PROSITE" id="PS00624">
    <property type="entry name" value="GMC_OXRED_2"/>
    <property type="match status" value="1"/>
</dbReference>
<keyword evidence="4" id="KW-0285">Flavoprotein</keyword>
<dbReference type="GO" id="GO:0050660">
    <property type="term" value="F:flavin adenine dinucleotide binding"/>
    <property type="evidence" value="ECO:0007669"/>
    <property type="project" value="InterPro"/>
</dbReference>
<feature type="binding site" evidence="3">
    <location>
        <position position="246"/>
    </location>
    <ligand>
        <name>FAD</name>
        <dbReference type="ChEBI" id="CHEBI:57692"/>
    </ligand>
</feature>
<dbReference type="RefSeq" id="XP_022391532.1">
    <property type="nucleotide sequence ID" value="XM_022530415.1"/>
</dbReference>
<dbReference type="Pfam" id="PF00732">
    <property type="entry name" value="GMC_oxred_N"/>
    <property type="match status" value="1"/>
</dbReference>
<dbReference type="PANTHER" id="PTHR11552">
    <property type="entry name" value="GLUCOSE-METHANOL-CHOLINE GMC OXIDOREDUCTASE"/>
    <property type="match status" value="1"/>
</dbReference>
<proteinExistence type="inferred from homology"/>
<gene>
    <name evidence="7" type="ORF">ABOM_003285</name>
</gene>
<keyword evidence="3 4" id="KW-0274">FAD</keyword>
<dbReference type="SUPFAM" id="SSF54373">
    <property type="entry name" value="FAD-linked reductases, C-terminal domain"/>
    <property type="match status" value="1"/>
</dbReference>
<evidence type="ECO:0000313" key="7">
    <source>
        <dbReference type="EMBL" id="OGM47815.1"/>
    </source>
</evidence>
<evidence type="ECO:0000313" key="8">
    <source>
        <dbReference type="Proteomes" id="UP000179179"/>
    </source>
</evidence>
<evidence type="ECO:0000259" key="6">
    <source>
        <dbReference type="PROSITE" id="PS00624"/>
    </source>
</evidence>
<feature type="active site" description="Proton acceptor" evidence="2">
    <location>
        <position position="570"/>
    </location>
</feature>
<accession>A0A1F8A8X7</accession>
<dbReference type="InterPro" id="IPR012132">
    <property type="entry name" value="GMC_OxRdtase"/>
</dbReference>